<dbReference type="PANTHER" id="PTHR11601">
    <property type="entry name" value="CYSTEINE DESULFURYLASE FAMILY MEMBER"/>
    <property type="match status" value="1"/>
</dbReference>
<comment type="similarity">
    <text evidence="2">Belongs to the class-V pyridoxal-phosphate-dependent aminotransferase family. NifS/IscS subfamily.</text>
</comment>
<gene>
    <name evidence="4" type="ORF">OBE_15428</name>
</gene>
<dbReference type="GO" id="GO:0008483">
    <property type="term" value="F:transaminase activity"/>
    <property type="evidence" value="ECO:0007669"/>
    <property type="project" value="UniProtKB-KW"/>
</dbReference>
<dbReference type="InterPro" id="IPR000192">
    <property type="entry name" value="Aminotrans_V_dom"/>
</dbReference>
<reference evidence="4" key="1">
    <citation type="journal article" date="2013" name="Environ. Microbiol.">
        <title>Microbiota from the distal guts of lean and obese adolescents exhibit partial functional redundancy besides clear differences in community structure.</title>
        <authorList>
            <person name="Ferrer M."/>
            <person name="Ruiz A."/>
            <person name="Lanza F."/>
            <person name="Haange S.B."/>
            <person name="Oberbach A."/>
            <person name="Till H."/>
            <person name="Bargiela R."/>
            <person name="Campoy C."/>
            <person name="Segura M.T."/>
            <person name="Richter M."/>
            <person name="von Bergen M."/>
            <person name="Seifert J."/>
            <person name="Suarez A."/>
        </authorList>
    </citation>
    <scope>NUCLEOTIDE SEQUENCE</scope>
</reference>
<comment type="cofactor">
    <cofactor evidence="1">
        <name>pyridoxal 5'-phosphate</name>
        <dbReference type="ChEBI" id="CHEBI:597326"/>
    </cofactor>
</comment>
<keyword evidence="4" id="KW-0808">Transferase</keyword>
<evidence type="ECO:0000313" key="4">
    <source>
        <dbReference type="EMBL" id="EKC47971.1"/>
    </source>
</evidence>
<dbReference type="Pfam" id="PF00266">
    <property type="entry name" value="Aminotran_5"/>
    <property type="match status" value="1"/>
</dbReference>
<sequence length="70" mass="8007">MIYLDNAATTKICEKAVKAMEPYLKEEYGNPSGIYSIGRKTREQVEKVRWTIAKSLNCKPENIFLLQGEP</sequence>
<dbReference type="InterPro" id="IPR015422">
    <property type="entry name" value="PyrdxlP-dep_Trfase_small"/>
</dbReference>
<dbReference type="EMBL" id="AJWZ01010605">
    <property type="protein sequence ID" value="EKC47971.1"/>
    <property type="molecule type" value="Genomic_DNA"/>
</dbReference>
<comment type="caution">
    <text evidence="4">The sequence shown here is derived from an EMBL/GenBank/DDBJ whole genome shotgun (WGS) entry which is preliminary data.</text>
</comment>
<dbReference type="PANTHER" id="PTHR11601:SF34">
    <property type="entry name" value="CYSTEINE DESULFURASE"/>
    <property type="match status" value="1"/>
</dbReference>
<dbReference type="InterPro" id="IPR015421">
    <property type="entry name" value="PyrdxlP-dep_Trfase_major"/>
</dbReference>
<organism evidence="4">
    <name type="scientific">human gut metagenome</name>
    <dbReference type="NCBI Taxonomy" id="408170"/>
    <lineage>
        <taxon>unclassified sequences</taxon>
        <taxon>metagenomes</taxon>
        <taxon>organismal metagenomes</taxon>
    </lineage>
</organism>
<name>K1SKU4_9ZZZZ</name>
<evidence type="ECO:0000256" key="1">
    <source>
        <dbReference type="ARBA" id="ARBA00001933"/>
    </source>
</evidence>
<dbReference type="Gene3D" id="3.40.640.10">
    <property type="entry name" value="Type I PLP-dependent aspartate aminotransferase-like (Major domain)"/>
    <property type="match status" value="1"/>
</dbReference>
<dbReference type="Gene3D" id="1.10.260.50">
    <property type="match status" value="1"/>
</dbReference>
<evidence type="ECO:0000256" key="2">
    <source>
        <dbReference type="ARBA" id="ARBA00006490"/>
    </source>
</evidence>
<keyword evidence="4" id="KW-0032">Aminotransferase</keyword>
<proteinExistence type="inferred from homology"/>
<dbReference type="AlphaFoldDB" id="K1SKU4"/>
<dbReference type="InterPro" id="IPR015424">
    <property type="entry name" value="PyrdxlP-dep_Trfase"/>
</dbReference>
<feature type="non-terminal residue" evidence="4">
    <location>
        <position position="70"/>
    </location>
</feature>
<protein>
    <submittedName>
        <fullName evidence="4">Aminotransferase, class V</fullName>
    </submittedName>
</protein>
<evidence type="ECO:0000259" key="3">
    <source>
        <dbReference type="Pfam" id="PF00266"/>
    </source>
</evidence>
<dbReference type="SUPFAM" id="SSF53383">
    <property type="entry name" value="PLP-dependent transferases"/>
    <property type="match status" value="1"/>
</dbReference>
<dbReference type="Gene3D" id="3.90.1150.10">
    <property type="entry name" value="Aspartate Aminotransferase, domain 1"/>
    <property type="match status" value="1"/>
</dbReference>
<accession>K1SKU4</accession>
<feature type="domain" description="Aminotransferase class V" evidence="3">
    <location>
        <begin position="2"/>
        <end position="68"/>
    </location>
</feature>